<evidence type="ECO:0008006" key="3">
    <source>
        <dbReference type="Google" id="ProtNLM"/>
    </source>
</evidence>
<dbReference type="AlphaFoldDB" id="A0AAN7VLW9"/>
<gene>
    <name evidence="1" type="ORF">LTR97_010762</name>
</gene>
<comment type="caution">
    <text evidence="1">The sequence shown here is derived from an EMBL/GenBank/DDBJ whole genome shotgun (WGS) entry which is preliminary data.</text>
</comment>
<protein>
    <recommendedName>
        <fullName evidence="3">BTB domain-containing protein</fullName>
    </recommendedName>
</protein>
<accession>A0AAN7VLW9</accession>
<organism evidence="1 2">
    <name type="scientific">Elasticomyces elasticus</name>
    <dbReference type="NCBI Taxonomy" id="574655"/>
    <lineage>
        <taxon>Eukaryota</taxon>
        <taxon>Fungi</taxon>
        <taxon>Dikarya</taxon>
        <taxon>Ascomycota</taxon>
        <taxon>Pezizomycotina</taxon>
        <taxon>Dothideomycetes</taxon>
        <taxon>Dothideomycetidae</taxon>
        <taxon>Mycosphaerellales</taxon>
        <taxon>Teratosphaeriaceae</taxon>
        <taxon>Elasticomyces</taxon>
    </lineage>
</organism>
<dbReference type="Gene3D" id="3.30.710.10">
    <property type="entry name" value="Potassium Channel Kv1.1, Chain A"/>
    <property type="match status" value="1"/>
</dbReference>
<evidence type="ECO:0000313" key="1">
    <source>
        <dbReference type="EMBL" id="KAK5692453.1"/>
    </source>
</evidence>
<sequence length="318" mass="34547">MTASDVIEIDPDGNVTLVCGGEATSNEVSKLRVSSTVLGLGSPVFNSLLAPRFAEGLELAKASHVEIPFPEDSPTDMAIVCSAMHLRHDRVPQVLTPDRVLSIAVLCDKYGCTLAIRPCSEVWVMSGLNSSTPVDLGKFLTAAAILRNQDLVCRVCIQLLLKAKGSISTTVESSQFKPEYLCAKLDEHLAKLKRKLATSVEYEISKQVKPYNTHGDCPNNCTVRSKRVTSLLGQFGSTRLWPVTTSFEGELETSLKSMEAIKTHEPIDIDECQRGYKCEEHQNTMRDCGSALEKTASAVRAMVKGLDFAVEPSVAALA</sequence>
<reference evidence="1" key="1">
    <citation type="submission" date="2023-08" db="EMBL/GenBank/DDBJ databases">
        <title>Black Yeasts Isolated from many extreme environments.</title>
        <authorList>
            <person name="Coleine C."/>
            <person name="Stajich J.E."/>
            <person name="Selbmann L."/>
        </authorList>
    </citation>
    <scope>NUCLEOTIDE SEQUENCE</scope>
    <source>
        <strain evidence="1">CCFEE 5810</strain>
    </source>
</reference>
<proteinExistence type="predicted"/>
<dbReference type="Proteomes" id="UP001310594">
    <property type="component" value="Unassembled WGS sequence"/>
</dbReference>
<name>A0AAN7VLW9_9PEZI</name>
<evidence type="ECO:0000313" key="2">
    <source>
        <dbReference type="Proteomes" id="UP001310594"/>
    </source>
</evidence>
<dbReference type="InterPro" id="IPR011333">
    <property type="entry name" value="SKP1/BTB/POZ_sf"/>
</dbReference>
<dbReference type="EMBL" id="JAVRQU010000019">
    <property type="protein sequence ID" value="KAK5692453.1"/>
    <property type="molecule type" value="Genomic_DNA"/>
</dbReference>